<organism evidence="2 3">
    <name type="scientific">Rhizodiscina lignyota</name>
    <dbReference type="NCBI Taxonomy" id="1504668"/>
    <lineage>
        <taxon>Eukaryota</taxon>
        <taxon>Fungi</taxon>
        <taxon>Dikarya</taxon>
        <taxon>Ascomycota</taxon>
        <taxon>Pezizomycotina</taxon>
        <taxon>Dothideomycetes</taxon>
        <taxon>Pleosporomycetidae</taxon>
        <taxon>Aulographales</taxon>
        <taxon>Rhizodiscinaceae</taxon>
        <taxon>Rhizodiscina</taxon>
    </lineage>
</organism>
<accession>A0A9P4M132</accession>
<feature type="transmembrane region" description="Helical" evidence="1">
    <location>
        <begin position="227"/>
        <end position="249"/>
    </location>
</feature>
<sequence length="254" mass="29376">MAEAMELEYYRPANIRAERLETIHEHPRAVHLFETAEDQPVNPFETIDERLEREEHVPKIPARSHKRPINAGYDCENLSTVAIPLNTIRDRDPSRDTDNASSPSRSRTHFVLEQIFVFSWLALFLFALTIVFLAATKTGTNDSLFWAFTHFFFNTFPIFMFLAATFFLSAKCSVRTSRPQQPELGEIIVYEFWDAVSPIWLLVSAIIGPTTNYPGTSMFGLDKWWTLAFFCIVCCFTACILSASMLWWVEKRRE</sequence>
<keyword evidence="1" id="KW-0472">Membrane</keyword>
<dbReference type="AlphaFoldDB" id="A0A9P4M132"/>
<evidence type="ECO:0000256" key="1">
    <source>
        <dbReference type="SAM" id="Phobius"/>
    </source>
</evidence>
<dbReference type="Proteomes" id="UP000799772">
    <property type="component" value="Unassembled WGS sequence"/>
</dbReference>
<comment type="caution">
    <text evidence="2">The sequence shown here is derived from an EMBL/GenBank/DDBJ whole genome shotgun (WGS) entry which is preliminary data.</text>
</comment>
<reference evidence="2" key="1">
    <citation type="journal article" date="2020" name="Stud. Mycol.">
        <title>101 Dothideomycetes genomes: a test case for predicting lifestyles and emergence of pathogens.</title>
        <authorList>
            <person name="Haridas S."/>
            <person name="Albert R."/>
            <person name="Binder M."/>
            <person name="Bloem J."/>
            <person name="Labutti K."/>
            <person name="Salamov A."/>
            <person name="Andreopoulos B."/>
            <person name="Baker S."/>
            <person name="Barry K."/>
            <person name="Bills G."/>
            <person name="Bluhm B."/>
            <person name="Cannon C."/>
            <person name="Castanera R."/>
            <person name="Culley D."/>
            <person name="Daum C."/>
            <person name="Ezra D."/>
            <person name="Gonzalez J."/>
            <person name="Henrissat B."/>
            <person name="Kuo A."/>
            <person name="Liang C."/>
            <person name="Lipzen A."/>
            <person name="Lutzoni F."/>
            <person name="Magnuson J."/>
            <person name="Mondo S."/>
            <person name="Nolan M."/>
            <person name="Ohm R."/>
            <person name="Pangilinan J."/>
            <person name="Park H.-J."/>
            <person name="Ramirez L."/>
            <person name="Alfaro M."/>
            <person name="Sun H."/>
            <person name="Tritt A."/>
            <person name="Yoshinaga Y."/>
            <person name="Zwiers L.-H."/>
            <person name="Turgeon B."/>
            <person name="Goodwin S."/>
            <person name="Spatafora J."/>
            <person name="Crous P."/>
            <person name="Grigoriev I."/>
        </authorList>
    </citation>
    <scope>NUCLEOTIDE SEQUENCE</scope>
    <source>
        <strain evidence="2">CBS 133067</strain>
    </source>
</reference>
<keyword evidence="1" id="KW-0812">Transmembrane</keyword>
<protein>
    <submittedName>
        <fullName evidence="2">Uncharacterized protein</fullName>
    </submittedName>
</protein>
<feature type="transmembrane region" description="Helical" evidence="1">
    <location>
        <begin position="188"/>
        <end position="207"/>
    </location>
</feature>
<gene>
    <name evidence="2" type="ORF">NA57DRAFT_60859</name>
</gene>
<keyword evidence="3" id="KW-1185">Reference proteome</keyword>
<name>A0A9P4M132_9PEZI</name>
<evidence type="ECO:0000313" key="2">
    <source>
        <dbReference type="EMBL" id="KAF2094226.1"/>
    </source>
</evidence>
<evidence type="ECO:0000313" key="3">
    <source>
        <dbReference type="Proteomes" id="UP000799772"/>
    </source>
</evidence>
<feature type="transmembrane region" description="Helical" evidence="1">
    <location>
        <begin position="115"/>
        <end position="135"/>
    </location>
</feature>
<feature type="transmembrane region" description="Helical" evidence="1">
    <location>
        <begin position="147"/>
        <end position="168"/>
    </location>
</feature>
<keyword evidence="1" id="KW-1133">Transmembrane helix</keyword>
<dbReference type="EMBL" id="ML978135">
    <property type="protein sequence ID" value="KAF2094226.1"/>
    <property type="molecule type" value="Genomic_DNA"/>
</dbReference>
<proteinExistence type="predicted"/>